<dbReference type="Pfam" id="PF04340">
    <property type="entry name" value="DUF484"/>
    <property type="match status" value="1"/>
</dbReference>
<reference evidence="2 3" key="1">
    <citation type="submission" date="2020-02" db="EMBL/GenBank/DDBJ databases">
        <title>Shewanella WXL01 sp. nov., a marine bacterium isolated from green algae in Luhuitou Fringing Reef (Northern South China Sea).</title>
        <authorList>
            <person name="Wang X."/>
        </authorList>
    </citation>
    <scope>NUCLEOTIDE SEQUENCE [LARGE SCALE GENOMIC DNA]</scope>
    <source>
        <strain evidence="2 3">MCCC 1A01895</strain>
    </source>
</reference>
<evidence type="ECO:0000313" key="2">
    <source>
        <dbReference type="EMBL" id="MBR9729610.1"/>
    </source>
</evidence>
<comment type="caution">
    <text evidence="2">The sequence shown here is derived from an EMBL/GenBank/DDBJ whole genome shotgun (WGS) entry which is preliminary data.</text>
</comment>
<feature type="coiled-coil region" evidence="1">
    <location>
        <begin position="77"/>
        <end position="104"/>
    </location>
</feature>
<dbReference type="InterPro" id="IPR007435">
    <property type="entry name" value="DUF484"/>
</dbReference>
<evidence type="ECO:0000256" key="1">
    <source>
        <dbReference type="SAM" id="Coils"/>
    </source>
</evidence>
<sequence length="240" mass="27411">MSSDNNNNNSPRSGIIDAPAADINSLGTNLSFKVDDIDQPFDELLLREYLLDNPDFFNRYPELLLAMRVPHHERGAVSLVERRQQMLSQRVAQLEEEITSLMNIATRNEAIFEFNTQLCFDLLACEDLGQLRQVLAGSLKAEFGFSHVRLITVHDVDSELANIWRNRIRDDYYFGRITQLEAKRLFGGEVGSVALTRLSMSHSQVIFGIASTDPAHFRPEMDSLLFSQIRRMLDHMLPKL</sequence>
<accession>A0ABS5I8G3</accession>
<proteinExistence type="predicted"/>
<keyword evidence="1" id="KW-0175">Coiled coil</keyword>
<protein>
    <submittedName>
        <fullName evidence="2">DUF484 family protein</fullName>
    </submittedName>
</protein>
<dbReference type="PANTHER" id="PTHR38765">
    <property type="entry name" value="DUF484 DOMAIN-CONTAINING PROTEIN"/>
    <property type="match status" value="1"/>
</dbReference>
<evidence type="ECO:0000313" key="3">
    <source>
        <dbReference type="Proteomes" id="UP000811844"/>
    </source>
</evidence>
<keyword evidence="3" id="KW-1185">Reference proteome</keyword>
<organism evidence="2 3">
    <name type="scientific">Shewanella intestini</name>
    <dbReference type="NCBI Taxonomy" id="2017544"/>
    <lineage>
        <taxon>Bacteria</taxon>
        <taxon>Pseudomonadati</taxon>
        <taxon>Pseudomonadota</taxon>
        <taxon>Gammaproteobacteria</taxon>
        <taxon>Alteromonadales</taxon>
        <taxon>Shewanellaceae</taxon>
        <taxon>Shewanella</taxon>
    </lineage>
</organism>
<dbReference type="PANTHER" id="PTHR38765:SF1">
    <property type="entry name" value="DUF484 DOMAIN-CONTAINING PROTEIN"/>
    <property type="match status" value="1"/>
</dbReference>
<gene>
    <name evidence="2" type="ORF">G3R48_16700</name>
</gene>
<dbReference type="EMBL" id="JAAIKR010000026">
    <property type="protein sequence ID" value="MBR9729610.1"/>
    <property type="molecule type" value="Genomic_DNA"/>
</dbReference>
<name>A0ABS5I8G3_9GAMM</name>
<dbReference type="Gene3D" id="3.30.450.40">
    <property type="match status" value="1"/>
</dbReference>
<dbReference type="RefSeq" id="WP_153666320.1">
    <property type="nucleotide sequence ID" value="NZ_JAAIKR010000026.1"/>
</dbReference>
<dbReference type="InterPro" id="IPR029016">
    <property type="entry name" value="GAF-like_dom_sf"/>
</dbReference>
<dbReference type="Proteomes" id="UP000811844">
    <property type="component" value="Unassembled WGS sequence"/>
</dbReference>